<proteinExistence type="predicted"/>
<keyword evidence="3" id="KW-0804">Transcription</keyword>
<dbReference type="SMART" id="SM00342">
    <property type="entry name" value="HTH_ARAC"/>
    <property type="match status" value="1"/>
</dbReference>
<evidence type="ECO:0000313" key="6">
    <source>
        <dbReference type="EMBL" id="WLS05312.1"/>
    </source>
</evidence>
<dbReference type="InterPro" id="IPR018062">
    <property type="entry name" value="HTH_AraC-typ_CS"/>
</dbReference>
<dbReference type="PROSITE" id="PS00041">
    <property type="entry name" value="HTH_ARAC_FAMILY_1"/>
    <property type="match status" value="1"/>
</dbReference>
<keyword evidence="6" id="KW-0614">Plasmid</keyword>
<dbReference type="PANTHER" id="PTHR11019:SF159">
    <property type="entry name" value="TRANSCRIPTIONAL REGULATOR-RELATED"/>
    <property type="match status" value="1"/>
</dbReference>
<evidence type="ECO:0000313" key="7">
    <source>
        <dbReference type="Proteomes" id="UP001225788"/>
    </source>
</evidence>
<keyword evidence="2" id="KW-0238">DNA-binding</keyword>
<dbReference type="SUPFAM" id="SSF46689">
    <property type="entry name" value="Homeodomain-like"/>
    <property type="match status" value="1"/>
</dbReference>
<evidence type="ECO:0000259" key="5">
    <source>
        <dbReference type="PROSITE" id="PS01124"/>
    </source>
</evidence>
<evidence type="ECO:0000256" key="1">
    <source>
        <dbReference type="ARBA" id="ARBA00023015"/>
    </source>
</evidence>
<protein>
    <submittedName>
        <fullName evidence="6">AraC family transcriptional regulator</fullName>
    </submittedName>
</protein>
<keyword evidence="1" id="KW-0805">Transcription regulation</keyword>
<keyword evidence="7" id="KW-1185">Reference proteome</keyword>
<geneLocation type="plasmid" evidence="6 7">
    <name>unnamed1</name>
</geneLocation>
<evidence type="ECO:0000256" key="4">
    <source>
        <dbReference type="SAM" id="MobiDB-lite"/>
    </source>
</evidence>
<feature type="domain" description="HTH araC/xylS-type" evidence="5">
    <location>
        <begin position="153"/>
        <end position="253"/>
    </location>
</feature>
<dbReference type="Gene3D" id="1.10.10.60">
    <property type="entry name" value="Homeodomain-like"/>
    <property type="match status" value="1"/>
</dbReference>
<dbReference type="PRINTS" id="PR00032">
    <property type="entry name" value="HTHARAC"/>
</dbReference>
<reference evidence="6 7" key="1">
    <citation type="submission" date="2023-08" db="EMBL/GenBank/DDBJ databases">
        <title>Pathogen: clinical or host-associated sample.</title>
        <authorList>
            <person name="Hergert J."/>
            <person name="Casey R."/>
            <person name="Wagner J."/>
            <person name="Young E.L."/>
            <person name="Oakeson K.F."/>
        </authorList>
    </citation>
    <scope>NUCLEOTIDE SEQUENCE [LARGE SCALE GENOMIC DNA]</scope>
    <source>
        <strain evidence="6 7">UPHL-collab-2</strain>
        <plasmid evidence="6 7">unnamed1</plasmid>
    </source>
</reference>
<dbReference type="InterPro" id="IPR018060">
    <property type="entry name" value="HTH_AraC"/>
</dbReference>
<dbReference type="Gene3D" id="2.60.120.10">
    <property type="entry name" value="Jelly Rolls"/>
    <property type="match status" value="1"/>
</dbReference>
<dbReference type="PANTHER" id="PTHR11019">
    <property type="entry name" value="HTH-TYPE TRANSCRIPTIONAL REGULATOR NIMR"/>
    <property type="match status" value="1"/>
</dbReference>
<dbReference type="EMBL" id="CP132315">
    <property type="protein sequence ID" value="WLS05312.1"/>
    <property type="molecule type" value="Genomic_DNA"/>
</dbReference>
<dbReference type="SUPFAM" id="SSF51182">
    <property type="entry name" value="RmlC-like cupins"/>
    <property type="match status" value="1"/>
</dbReference>
<feature type="region of interest" description="Disordered" evidence="4">
    <location>
        <begin position="250"/>
        <end position="273"/>
    </location>
</feature>
<dbReference type="PROSITE" id="PS01124">
    <property type="entry name" value="HTH_ARAC_FAMILY_2"/>
    <property type="match status" value="1"/>
</dbReference>
<dbReference type="InterPro" id="IPR020449">
    <property type="entry name" value="Tscrpt_reg_AraC-type_HTH"/>
</dbReference>
<accession>A0ABY9KE58</accession>
<dbReference type="Proteomes" id="UP001225788">
    <property type="component" value="Plasmid unnamed1"/>
</dbReference>
<gene>
    <name evidence="6" type="ORF">Q9315_24505</name>
</gene>
<dbReference type="InterPro" id="IPR011051">
    <property type="entry name" value="RmlC_Cupin_sf"/>
</dbReference>
<dbReference type="RefSeq" id="WP_306161766.1">
    <property type="nucleotide sequence ID" value="NZ_CP132315.1"/>
</dbReference>
<dbReference type="InterPro" id="IPR009057">
    <property type="entry name" value="Homeodomain-like_sf"/>
</dbReference>
<evidence type="ECO:0000256" key="2">
    <source>
        <dbReference type="ARBA" id="ARBA00023125"/>
    </source>
</evidence>
<dbReference type="Pfam" id="PF12833">
    <property type="entry name" value="HTH_18"/>
    <property type="match status" value="1"/>
</dbReference>
<name>A0ABY9KE58_9HYPH</name>
<evidence type="ECO:0000256" key="3">
    <source>
        <dbReference type="ARBA" id="ARBA00023163"/>
    </source>
</evidence>
<dbReference type="InterPro" id="IPR014710">
    <property type="entry name" value="RmlC-like_jellyroll"/>
</dbReference>
<sequence>MLIAMMAPAGRPRYKRDVESQEAGRGLGWHTHDFGQFFSAIHGSLYVGMPDRVLLLSPAMAVWIPPDVDHWLRYTSSNEIIYIDVNRLESERLGAKPRVVKMTPLLQSLMSAVPDSEASSFTPPHEAALFDLLLHEIRTAKDVPLSIAMPQDKRIRELAQAALEHPASITSIHEWLSGASASRKTIQRLFIAETGMSPSRWLRQIRVLHAVAELAGGKKVSSVALDLGYESPSAFTYMFRNLMGSSPSDFSQGAKSAGTHVASGLPLGARRGR</sequence>
<organism evidence="6 7">
    <name type="scientific">Shinella oryzae</name>
    <dbReference type="NCBI Taxonomy" id="2871820"/>
    <lineage>
        <taxon>Bacteria</taxon>
        <taxon>Pseudomonadati</taxon>
        <taxon>Pseudomonadota</taxon>
        <taxon>Alphaproteobacteria</taxon>
        <taxon>Hyphomicrobiales</taxon>
        <taxon>Rhizobiaceae</taxon>
        <taxon>Shinella</taxon>
    </lineage>
</organism>